<evidence type="ECO:0000313" key="1">
    <source>
        <dbReference type="EMBL" id="EHK73465.1"/>
    </source>
</evidence>
<dbReference type="EMBL" id="AGVV01000141">
    <property type="protein sequence ID" value="EHK73465.1"/>
    <property type="molecule type" value="Genomic_DNA"/>
</dbReference>
<gene>
    <name evidence="1" type="ORF">SM0020_33813</name>
</gene>
<accession>H0GB50</accession>
<name>H0GB50_RHIML</name>
<sequence>MELGPSQLWQKKALHSSGRLWTLGRVVGRFPKSNLRVALDDTGTMNTV</sequence>
<reference evidence="1 2" key="1">
    <citation type="journal article" date="2012" name="J. Bacteriol.">
        <title>Draft Genome Sequence of Sinorhizobium meliloti CCNWSX0020, a Nitrogen-Fixing Symbiont with Copper Tolerance Capability Isolated from Lead-Zinc Mine Tailings.</title>
        <authorList>
            <person name="Li Z."/>
            <person name="Ma Z."/>
            <person name="Hao X."/>
            <person name="Wei G."/>
        </authorList>
    </citation>
    <scope>NUCLEOTIDE SEQUENCE [LARGE SCALE GENOMIC DNA]</scope>
    <source>
        <strain evidence="1 2">CCNWSX0020</strain>
    </source>
</reference>
<dbReference type="AlphaFoldDB" id="H0GB50"/>
<proteinExistence type="predicted"/>
<protein>
    <submittedName>
        <fullName evidence="1">Uncharacterized protein</fullName>
    </submittedName>
</protein>
<dbReference type="Proteomes" id="UP000004038">
    <property type="component" value="Unassembled WGS sequence"/>
</dbReference>
<evidence type="ECO:0000313" key="2">
    <source>
        <dbReference type="Proteomes" id="UP000004038"/>
    </source>
</evidence>
<organism evidence="1 2">
    <name type="scientific">Sinorhizobium meliloti CCNWSX0020</name>
    <dbReference type="NCBI Taxonomy" id="1107881"/>
    <lineage>
        <taxon>Bacteria</taxon>
        <taxon>Pseudomonadati</taxon>
        <taxon>Pseudomonadota</taxon>
        <taxon>Alphaproteobacteria</taxon>
        <taxon>Hyphomicrobiales</taxon>
        <taxon>Rhizobiaceae</taxon>
        <taxon>Sinorhizobium/Ensifer group</taxon>
        <taxon>Sinorhizobium</taxon>
    </lineage>
</organism>